<dbReference type="FunFam" id="3.40.50.970:FF:000001">
    <property type="entry name" value="Pyruvate dehydrogenase E1 beta subunit"/>
    <property type="match status" value="1"/>
</dbReference>
<evidence type="ECO:0000256" key="1">
    <source>
        <dbReference type="ARBA" id="ARBA00001964"/>
    </source>
</evidence>
<dbReference type="InterPro" id="IPR029061">
    <property type="entry name" value="THDP-binding"/>
</dbReference>
<dbReference type="InterPro" id="IPR005475">
    <property type="entry name" value="Transketolase-like_Pyr-bd"/>
</dbReference>
<dbReference type="FunFam" id="3.40.50.920:FF:000001">
    <property type="entry name" value="Pyruvate dehydrogenase E1 beta subunit"/>
    <property type="match status" value="1"/>
</dbReference>
<feature type="domain" description="Transketolase-like pyrimidine-binding" evidence="4">
    <location>
        <begin position="6"/>
        <end position="181"/>
    </location>
</feature>
<dbReference type="SMART" id="SM00861">
    <property type="entry name" value="Transket_pyr"/>
    <property type="match status" value="1"/>
</dbReference>
<proteinExistence type="predicted"/>
<name>A0A7C5DAR2_UNCW3</name>
<organism evidence="5">
    <name type="scientific">candidate division WOR-3 bacterium</name>
    <dbReference type="NCBI Taxonomy" id="2052148"/>
    <lineage>
        <taxon>Bacteria</taxon>
        <taxon>Bacteria division WOR-3</taxon>
    </lineage>
</organism>
<dbReference type="SUPFAM" id="SSF52518">
    <property type="entry name" value="Thiamin diphosphate-binding fold (THDP-binding)"/>
    <property type="match status" value="1"/>
</dbReference>
<dbReference type="SUPFAM" id="SSF52922">
    <property type="entry name" value="TK C-terminal domain-like"/>
    <property type="match status" value="1"/>
</dbReference>
<comment type="caution">
    <text evidence="5">The sequence shown here is derived from an EMBL/GenBank/DDBJ whole genome shotgun (WGS) entry which is preliminary data.</text>
</comment>
<dbReference type="PANTHER" id="PTHR43257">
    <property type="entry name" value="PYRUVATE DEHYDROGENASE E1 COMPONENT BETA SUBUNIT"/>
    <property type="match status" value="1"/>
</dbReference>
<reference evidence="5" key="1">
    <citation type="journal article" date="2020" name="mSystems">
        <title>Genome- and Community-Level Interaction Insights into Carbon Utilization and Element Cycling Functions of Hydrothermarchaeota in Hydrothermal Sediment.</title>
        <authorList>
            <person name="Zhou Z."/>
            <person name="Liu Y."/>
            <person name="Xu W."/>
            <person name="Pan J."/>
            <person name="Luo Z.H."/>
            <person name="Li M."/>
        </authorList>
    </citation>
    <scope>NUCLEOTIDE SEQUENCE [LARGE SCALE GENOMIC DNA]</scope>
    <source>
        <strain evidence="5">HyVt-74</strain>
    </source>
</reference>
<dbReference type="Gene3D" id="3.40.50.970">
    <property type="match status" value="1"/>
</dbReference>
<protein>
    <submittedName>
        <fullName evidence="5">Alpha-ketoacid dehydrogenase subunit beta</fullName>
    </submittedName>
</protein>
<comment type="cofactor">
    <cofactor evidence="1">
        <name>thiamine diphosphate</name>
        <dbReference type="ChEBI" id="CHEBI:58937"/>
    </cofactor>
</comment>
<evidence type="ECO:0000256" key="3">
    <source>
        <dbReference type="ARBA" id="ARBA00023052"/>
    </source>
</evidence>
<dbReference type="InterPro" id="IPR033248">
    <property type="entry name" value="Transketolase_C"/>
</dbReference>
<dbReference type="NCBIfam" id="NF006667">
    <property type="entry name" value="PRK09212.1"/>
    <property type="match status" value="1"/>
</dbReference>
<dbReference type="GO" id="GO:0016491">
    <property type="term" value="F:oxidoreductase activity"/>
    <property type="evidence" value="ECO:0007669"/>
    <property type="project" value="UniProtKB-KW"/>
</dbReference>
<evidence type="ECO:0000259" key="4">
    <source>
        <dbReference type="SMART" id="SM00861"/>
    </source>
</evidence>
<dbReference type="Pfam" id="PF02779">
    <property type="entry name" value="Transket_pyr"/>
    <property type="match status" value="1"/>
</dbReference>
<dbReference type="CDD" id="cd07036">
    <property type="entry name" value="TPP_PYR_E1-PDHc-beta_like"/>
    <property type="match status" value="1"/>
</dbReference>
<keyword evidence="3" id="KW-0786">Thiamine pyrophosphate</keyword>
<gene>
    <name evidence="5" type="ORF">ENL19_01405</name>
</gene>
<dbReference type="AlphaFoldDB" id="A0A7C5DAR2"/>
<dbReference type="InterPro" id="IPR009014">
    <property type="entry name" value="Transketo_C/PFOR_II"/>
</dbReference>
<dbReference type="Pfam" id="PF02780">
    <property type="entry name" value="Transketolase_C"/>
    <property type="match status" value="1"/>
</dbReference>
<dbReference type="EMBL" id="DRTB01000099">
    <property type="protein sequence ID" value="HHE04701.1"/>
    <property type="molecule type" value="Genomic_DNA"/>
</dbReference>
<accession>A0A7C5DAR2</accession>
<keyword evidence="2" id="KW-0560">Oxidoreductase</keyword>
<dbReference type="Gene3D" id="3.40.50.920">
    <property type="match status" value="1"/>
</dbReference>
<evidence type="ECO:0000313" key="5">
    <source>
        <dbReference type="EMBL" id="HHE04701.1"/>
    </source>
</evidence>
<dbReference type="Proteomes" id="UP000886110">
    <property type="component" value="Unassembled WGS sequence"/>
</dbReference>
<sequence length="327" mass="35825">MKTKKITYAQAIAEAIDEEMQRDKNVILLGEDVGILGGNFKATVGLYEKYGEWRVKDAPISENSFTGLGLGAALTGLRPIVEIMFGDFLMLAFDQIGNQAAKIRYMSGGQAKVPLTVRTTLGGGRSSAAQHSQSLQSLVCHIPGLKVVMPSSATEAKGLLKTAIRDNNPVIFFEHKMEYNKTYEVPEEEYTIPFGIANILKEGKDITIVGTSNQALKALQAAEELAKEEISAEVIDPRTLVPLDKNTIIKSVKKTGRLLIVDEGYERCGVAGEIAMSILSEVFYYLNAPIERLTTANLPLPFSPALEFPIIPDEKKIYQRAKKMVIG</sequence>
<dbReference type="PANTHER" id="PTHR43257:SF2">
    <property type="entry name" value="PYRUVATE DEHYDROGENASE E1 COMPONENT SUBUNIT BETA"/>
    <property type="match status" value="1"/>
</dbReference>
<evidence type="ECO:0000256" key="2">
    <source>
        <dbReference type="ARBA" id="ARBA00023002"/>
    </source>
</evidence>